<dbReference type="GeneID" id="87962585"/>
<keyword evidence="6 11" id="KW-0732">Signal</keyword>
<dbReference type="EMBL" id="JAFFHC010000001">
    <property type="protein sequence ID" value="KAK4681133.1"/>
    <property type="molecule type" value="Genomic_DNA"/>
</dbReference>
<keyword evidence="4" id="KW-0964">Secreted</keyword>
<dbReference type="RefSeq" id="XP_062804603.1">
    <property type="nucleotide sequence ID" value="XM_062941720.1"/>
</dbReference>
<dbReference type="Pfam" id="PF05730">
    <property type="entry name" value="CFEM"/>
    <property type="match status" value="1"/>
</dbReference>
<evidence type="ECO:0000256" key="9">
    <source>
        <dbReference type="PROSITE-ProRule" id="PRU01356"/>
    </source>
</evidence>
<evidence type="ECO:0000256" key="8">
    <source>
        <dbReference type="ARBA" id="ARBA00023288"/>
    </source>
</evidence>
<keyword evidence="9" id="KW-0349">Heme</keyword>
<evidence type="ECO:0000256" key="5">
    <source>
        <dbReference type="ARBA" id="ARBA00022622"/>
    </source>
</evidence>
<keyword evidence="7" id="KW-1015">Disulfide bond</keyword>
<keyword evidence="8" id="KW-0449">Lipoprotein</keyword>
<evidence type="ECO:0000313" key="13">
    <source>
        <dbReference type="EMBL" id="KAK4681133.1"/>
    </source>
</evidence>
<evidence type="ECO:0000256" key="10">
    <source>
        <dbReference type="SAM" id="Phobius"/>
    </source>
</evidence>
<evidence type="ECO:0000256" key="1">
    <source>
        <dbReference type="ARBA" id="ARBA00004589"/>
    </source>
</evidence>
<keyword evidence="14" id="KW-1185">Reference proteome</keyword>
<feature type="signal peptide" evidence="11">
    <location>
        <begin position="1"/>
        <end position="18"/>
    </location>
</feature>
<keyword evidence="5" id="KW-0336">GPI-anchor</keyword>
<evidence type="ECO:0000256" key="3">
    <source>
        <dbReference type="ARBA" id="ARBA00010031"/>
    </source>
</evidence>
<keyword evidence="10" id="KW-1133">Transmembrane helix</keyword>
<evidence type="ECO:0000256" key="2">
    <source>
        <dbReference type="ARBA" id="ARBA00004613"/>
    </source>
</evidence>
<keyword evidence="10" id="KW-0472">Membrane</keyword>
<keyword evidence="9" id="KW-0479">Metal-binding</keyword>
<evidence type="ECO:0000256" key="11">
    <source>
        <dbReference type="SAM" id="SignalP"/>
    </source>
</evidence>
<dbReference type="PROSITE" id="PS52012">
    <property type="entry name" value="CFEM"/>
    <property type="match status" value="1"/>
</dbReference>
<sequence>MMFAIIAVLLLLLSFSTADNPITIKSFSLFLQQRQCVQLCLWQPVTSSRDVAVGIGCAEPWVNECFCQRELAGKASTFISNCVASRCGSPQEIAPSSGPVASGLSVYNSYCQENGLPIPTVASIWSFDAYSALPQCGRLCFWRANRDTYDLMPQMGCGEPWDNGCLCDRENNEERITRGKAFMTECIASRCGTSQDGILTEALRAWGDYCGSAGLSLVAITEGATVDSSVTTISIAVGPSQTDIQTGEPETGQISTGAIVGIVVGGVATVAAVVIAAALIMYRKRQNKANTDRYGAVENLSPPQNDNNQVGGARIMHEKPAEPEVAEVAGARHELWNRDVHRRTLELPA</sequence>
<feature type="chain" id="PRO_5046616075" description="CFEM domain-containing protein" evidence="11">
    <location>
        <begin position="19"/>
        <end position="349"/>
    </location>
</feature>
<accession>A0ABR0IL55</accession>
<feature type="transmembrane region" description="Helical" evidence="10">
    <location>
        <begin position="258"/>
        <end position="282"/>
    </location>
</feature>
<comment type="caution">
    <text evidence="13">The sequence shown here is derived from an EMBL/GenBank/DDBJ whole genome shotgun (WGS) entry which is preliminary data.</text>
</comment>
<comment type="similarity">
    <text evidence="3">Belongs to the RBT5 family.</text>
</comment>
<keyword evidence="5" id="KW-0325">Glycoprotein</keyword>
<comment type="subcellular location">
    <subcellularLocation>
        <location evidence="1">Membrane</location>
        <topology evidence="1">Lipid-anchor</topology>
        <topology evidence="1">GPI-anchor</topology>
    </subcellularLocation>
    <subcellularLocation>
        <location evidence="2">Secreted</location>
    </subcellularLocation>
</comment>
<organism evidence="13 14">
    <name type="scientific">Podospora pseudoanserina</name>
    <dbReference type="NCBI Taxonomy" id="2609844"/>
    <lineage>
        <taxon>Eukaryota</taxon>
        <taxon>Fungi</taxon>
        <taxon>Dikarya</taxon>
        <taxon>Ascomycota</taxon>
        <taxon>Pezizomycotina</taxon>
        <taxon>Sordariomycetes</taxon>
        <taxon>Sordariomycetidae</taxon>
        <taxon>Sordariales</taxon>
        <taxon>Podosporaceae</taxon>
        <taxon>Podospora</taxon>
    </lineage>
</organism>
<evidence type="ECO:0000259" key="12">
    <source>
        <dbReference type="PROSITE" id="PS52012"/>
    </source>
</evidence>
<reference evidence="13 14" key="1">
    <citation type="journal article" date="2023" name="bioRxiv">
        <title>High-quality genome assemblies of four members of thePodospora anserinaspecies complex.</title>
        <authorList>
            <person name="Ament-Velasquez S.L."/>
            <person name="Vogan A.A."/>
            <person name="Wallerman O."/>
            <person name="Hartmann F."/>
            <person name="Gautier V."/>
            <person name="Silar P."/>
            <person name="Giraud T."/>
            <person name="Johannesson H."/>
        </authorList>
    </citation>
    <scope>NUCLEOTIDE SEQUENCE [LARGE SCALE GENOMIC DNA]</scope>
    <source>
        <strain evidence="13 14">CBS 124.78</strain>
    </source>
</reference>
<proteinExistence type="inferred from homology"/>
<keyword evidence="9" id="KW-0408">Iron</keyword>
<comment type="caution">
    <text evidence="9">Lacks conserved residue(s) required for the propagation of feature annotation.</text>
</comment>
<gene>
    <name evidence="13" type="ORF">QC764_104800</name>
</gene>
<feature type="binding site" description="axial binding residue" evidence="9">
    <location>
        <position position="162"/>
    </location>
    <ligand>
        <name>heme</name>
        <dbReference type="ChEBI" id="CHEBI:30413"/>
    </ligand>
    <ligandPart>
        <name>Fe</name>
        <dbReference type="ChEBI" id="CHEBI:18248"/>
    </ligandPart>
</feature>
<evidence type="ECO:0000256" key="4">
    <source>
        <dbReference type="ARBA" id="ARBA00022525"/>
    </source>
</evidence>
<evidence type="ECO:0000313" key="14">
    <source>
        <dbReference type="Proteomes" id="UP001323617"/>
    </source>
</evidence>
<keyword evidence="10" id="KW-0812">Transmembrane</keyword>
<dbReference type="InterPro" id="IPR008427">
    <property type="entry name" value="Extracellular_membr_CFEM_dom"/>
</dbReference>
<name>A0ABR0IL55_9PEZI</name>
<evidence type="ECO:0000256" key="6">
    <source>
        <dbReference type="ARBA" id="ARBA00022729"/>
    </source>
</evidence>
<protein>
    <recommendedName>
        <fullName evidence="12">CFEM domain-containing protein</fullName>
    </recommendedName>
</protein>
<evidence type="ECO:0000256" key="7">
    <source>
        <dbReference type="ARBA" id="ARBA00023157"/>
    </source>
</evidence>
<feature type="domain" description="CFEM" evidence="12">
    <location>
        <begin position="108"/>
        <end position="237"/>
    </location>
</feature>
<dbReference type="Proteomes" id="UP001323617">
    <property type="component" value="Unassembled WGS sequence"/>
</dbReference>